<evidence type="ECO:0000313" key="1">
    <source>
        <dbReference type="EMBL" id="XAG26005.1"/>
    </source>
</evidence>
<name>A0AAU6T158_UNCXX</name>
<accession>A0AAU6T158</accession>
<protein>
    <submittedName>
        <fullName evidence="1">Uncharacterized protein</fullName>
    </submittedName>
</protein>
<organism evidence="1">
    <name type="scientific">bacterium 19CA03SA04</name>
    <dbReference type="NCBI Taxonomy" id="2920698"/>
    <lineage>
        <taxon>Bacteria</taxon>
    </lineage>
</organism>
<reference evidence="1" key="1">
    <citation type="submission" date="2022-03" db="EMBL/GenBank/DDBJ databases">
        <title>Sea Food Isolates.</title>
        <authorList>
            <person name="Li c."/>
        </authorList>
    </citation>
    <scope>NUCLEOTIDE SEQUENCE</scope>
    <source>
        <strain evidence="1">19CA03SA04</strain>
    </source>
</reference>
<dbReference type="EMBL" id="CP095341">
    <property type="protein sequence ID" value="XAG26005.1"/>
    <property type="molecule type" value="Genomic_DNA"/>
</dbReference>
<sequence length="329" mass="36648">MSQMQRQYLRLEDITENTRLTQGDVWEAVEQDKLPLCASIAASRLGAYAQDGKTIMAIFDYQGMVQLGSSVAKQFALALEPQTCQRMRVLQPELVKQWQTVSAAFPKVTQAGFAYQNQPINPPLQAFIASGEMNASLTQSSLIGQAGETMNAIFSQLSDTLSDSLTEKQKAFAEQYPAKDEERLNIQPITINPTQLRVAVSDLVAVFGEQVLMIAEHGTSKEKGASVRFHVANQLVLTHPIAQIAYRVLESDPNAKANKIWNLIRREVNQSGAQRVFDTDSIIDEMTIDHVTWFGRSDAENSMSYDSFRKNTLVDVRELIKGQNNKTSS</sequence>
<gene>
    <name evidence="1" type="ORF">MRM62_15390</name>
</gene>
<proteinExistence type="predicted"/>
<dbReference type="AlphaFoldDB" id="A0AAU6T158"/>